<evidence type="ECO:0000313" key="2">
    <source>
        <dbReference type="Proteomes" id="UP000193963"/>
    </source>
</evidence>
<dbReference type="RefSeq" id="WP_085886693.1">
    <property type="nucleotide sequence ID" value="NZ_FWFN01000002.1"/>
</dbReference>
<proteinExistence type="predicted"/>
<protein>
    <submittedName>
        <fullName evidence="1">Uncharacterized protein</fullName>
    </submittedName>
</protein>
<gene>
    <name evidence="1" type="ORF">PSM7751_00770</name>
</gene>
<dbReference type="EMBL" id="FWFN01000002">
    <property type="protein sequence ID" value="SLN23680.1"/>
    <property type="molecule type" value="Genomic_DNA"/>
</dbReference>
<dbReference type="OrthoDB" id="8482275at2"/>
<dbReference type="AlphaFoldDB" id="A0A1X6YJR4"/>
<organism evidence="1 2">
    <name type="scientific">Pseudooceanicola marinus</name>
    <dbReference type="NCBI Taxonomy" id="396013"/>
    <lineage>
        <taxon>Bacteria</taxon>
        <taxon>Pseudomonadati</taxon>
        <taxon>Pseudomonadota</taxon>
        <taxon>Alphaproteobacteria</taxon>
        <taxon>Rhodobacterales</taxon>
        <taxon>Paracoccaceae</taxon>
        <taxon>Pseudooceanicola</taxon>
    </lineage>
</organism>
<sequence>MAGFWKKLFGAGQDPGPRARQVTPTVNPKTALAQHPVVHLETKGQSLALSLPLWVEEPAESETPPTYEHILWESRPKGEYLYYLAGDFEKNEKGLLRFGTAPEEFRVVRSHETDVLEQARTELPNSEGRDWRQLFDGETCGSLVDRIARVAPDPGEGGWTLAHVTGVDPEVGMALMRVEPGAGLDGAPRTSLIFRKIVPEGPEVPVEYGVQILAISRRAETSVIELMDGFRRLIDRYRDMPYTEVRGAVRV</sequence>
<reference evidence="1 2" key="1">
    <citation type="submission" date="2017-03" db="EMBL/GenBank/DDBJ databases">
        <authorList>
            <person name="Afonso C.L."/>
            <person name="Miller P.J."/>
            <person name="Scott M.A."/>
            <person name="Spackman E."/>
            <person name="Goraichik I."/>
            <person name="Dimitrov K.M."/>
            <person name="Suarez D.L."/>
            <person name="Swayne D.E."/>
        </authorList>
    </citation>
    <scope>NUCLEOTIDE SEQUENCE [LARGE SCALE GENOMIC DNA]</scope>
    <source>
        <strain evidence="1 2">CECT 7751</strain>
    </source>
</reference>
<evidence type="ECO:0000313" key="1">
    <source>
        <dbReference type="EMBL" id="SLN23680.1"/>
    </source>
</evidence>
<keyword evidence="2" id="KW-1185">Reference proteome</keyword>
<dbReference type="Proteomes" id="UP000193963">
    <property type="component" value="Unassembled WGS sequence"/>
</dbReference>
<accession>A0A1X6YJR4</accession>
<name>A0A1X6YJR4_9RHOB</name>